<gene>
    <name evidence="4" type="ORF">GLV84_06745</name>
</gene>
<dbReference type="InterPro" id="IPR006380">
    <property type="entry name" value="SPP-like_dom"/>
</dbReference>
<dbReference type="InterPro" id="IPR036412">
    <property type="entry name" value="HAD-like_sf"/>
</dbReference>
<evidence type="ECO:0000256" key="2">
    <source>
        <dbReference type="ARBA" id="ARBA00022801"/>
    </source>
</evidence>
<keyword evidence="2 4" id="KW-0378">Hydrolase</keyword>
<dbReference type="EMBL" id="WMFL01000079">
    <property type="protein sequence ID" value="NJI02519.1"/>
    <property type="molecule type" value="Genomic_DNA"/>
</dbReference>
<protein>
    <submittedName>
        <fullName evidence="4">HAD-IIB family hydrolase</fullName>
    </submittedName>
</protein>
<evidence type="ECO:0000259" key="3">
    <source>
        <dbReference type="Pfam" id="PF05116"/>
    </source>
</evidence>
<dbReference type="SUPFAM" id="SSF56784">
    <property type="entry name" value="HAD-like"/>
    <property type="match status" value="1"/>
</dbReference>
<dbReference type="AlphaFoldDB" id="A0A2T4MHQ3"/>
<dbReference type="GO" id="GO:0016791">
    <property type="term" value="F:phosphatase activity"/>
    <property type="evidence" value="ECO:0007669"/>
    <property type="project" value="TreeGrafter"/>
</dbReference>
<evidence type="ECO:0000256" key="1">
    <source>
        <dbReference type="ARBA" id="ARBA00007958"/>
    </source>
</evidence>
<proteinExistence type="inferred from homology"/>
<dbReference type="PANTHER" id="PTHR10000:SF57">
    <property type="entry name" value="KANOSAMINE-6-PHOSPHATE PHOSPHATASE"/>
    <property type="match status" value="1"/>
</dbReference>
<name>A0A2T4MHQ3_9STAP</name>
<accession>A0A2T4MHQ3</accession>
<evidence type="ECO:0000313" key="5">
    <source>
        <dbReference type="Proteomes" id="UP000646308"/>
    </source>
</evidence>
<dbReference type="Gene3D" id="3.30.70.1410">
    <property type="entry name" value="yhjk (haloacid dehalogenase-like hydrolase protein) domain"/>
    <property type="match status" value="1"/>
</dbReference>
<dbReference type="GO" id="GO:0000287">
    <property type="term" value="F:magnesium ion binding"/>
    <property type="evidence" value="ECO:0007669"/>
    <property type="project" value="TreeGrafter"/>
</dbReference>
<dbReference type="InterPro" id="IPR006379">
    <property type="entry name" value="HAD-SF_hydro_IIB"/>
</dbReference>
<dbReference type="GeneID" id="57692274"/>
<organism evidence="4 5">
    <name type="scientific">Staphylococcus agnetis</name>
    <dbReference type="NCBI Taxonomy" id="985762"/>
    <lineage>
        <taxon>Bacteria</taxon>
        <taxon>Bacillati</taxon>
        <taxon>Bacillota</taxon>
        <taxon>Bacilli</taxon>
        <taxon>Bacillales</taxon>
        <taxon>Staphylococcaceae</taxon>
        <taxon>Staphylococcus</taxon>
    </lineage>
</organism>
<dbReference type="GO" id="GO:0005829">
    <property type="term" value="C:cytosol"/>
    <property type="evidence" value="ECO:0007669"/>
    <property type="project" value="TreeGrafter"/>
</dbReference>
<comment type="caution">
    <text evidence="4">The sequence shown here is derived from an EMBL/GenBank/DDBJ whole genome shotgun (WGS) entry which is preliminary data.</text>
</comment>
<sequence length="267" mass="31058">MTRKLLLFDFDETYYKHQPTSSDIEDMKDLEELLTQLSKEKVIVAILTGSALASVLSKMTKTGMTFKPHYIATDLSSKLYTWNGKSYVINETYQKQVLDGTFELSEIQQLISTISHKYHVSFQPQKEFQPYDTHYNYYFKMQGDEAEDQRILNDLISMASDQRYVVKYNRCNPRAGDPENAYDVDFLPQQAGKKYAAQFLISLHDIPKSQVLGFGDSGNDREFLRFLHNRFVMCNSTDPSMTSEFEVTKHAYYKGLIYHIKDFINQT</sequence>
<dbReference type="InterPro" id="IPR023214">
    <property type="entry name" value="HAD_sf"/>
</dbReference>
<comment type="similarity">
    <text evidence="1">Belongs to the HAD-like hydrolase superfamily.</text>
</comment>
<feature type="domain" description="Sucrose phosphatase-like" evidence="3">
    <location>
        <begin position="3"/>
        <end position="238"/>
    </location>
</feature>
<dbReference type="NCBIfam" id="TIGR01484">
    <property type="entry name" value="HAD-SF-IIB"/>
    <property type="match status" value="1"/>
</dbReference>
<dbReference type="RefSeq" id="WP_107368284.1">
    <property type="nucleotide sequence ID" value="NZ_CP045927.1"/>
</dbReference>
<evidence type="ECO:0000313" key="4">
    <source>
        <dbReference type="EMBL" id="NJI02519.1"/>
    </source>
</evidence>
<dbReference type="Gene3D" id="3.40.50.1000">
    <property type="entry name" value="HAD superfamily/HAD-like"/>
    <property type="match status" value="1"/>
</dbReference>
<dbReference type="Pfam" id="PF05116">
    <property type="entry name" value="S6PP"/>
    <property type="match status" value="1"/>
</dbReference>
<reference evidence="4" key="1">
    <citation type="submission" date="2019-11" db="EMBL/GenBank/DDBJ databases">
        <title>Whole genome comparisons of Staphylococcus agnetis isolates from cattle and chickens.</title>
        <authorList>
            <person name="Rhoads D."/>
            <person name="Shwani A."/>
            <person name="Adkins P."/>
            <person name="Calcutt M."/>
            <person name="Middleton J."/>
        </authorList>
    </citation>
    <scope>NUCLEOTIDE SEQUENCE</scope>
    <source>
        <strain evidence="4">1387</strain>
    </source>
</reference>
<dbReference type="PANTHER" id="PTHR10000">
    <property type="entry name" value="PHOSPHOSERINE PHOSPHATASE"/>
    <property type="match status" value="1"/>
</dbReference>
<dbReference type="Proteomes" id="UP000646308">
    <property type="component" value="Unassembled WGS sequence"/>
</dbReference>